<dbReference type="EMBL" id="JAVRHX010000002">
    <property type="protein sequence ID" value="MDT0594893.1"/>
    <property type="molecule type" value="Genomic_DNA"/>
</dbReference>
<keyword evidence="4" id="KW-1185">Reference proteome</keyword>
<feature type="chain" id="PRO_5045960947" evidence="1">
    <location>
        <begin position="41"/>
        <end position="221"/>
    </location>
</feature>
<dbReference type="InterPro" id="IPR047262">
    <property type="entry name" value="PRX-like1"/>
</dbReference>
<dbReference type="Pfam" id="PF00578">
    <property type="entry name" value="AhpC-TSA"/>
    <property type="match status" value="1"/>
</dbReference>
<evidence type="ECO:0000313" key="4">
    <source>
        <dbReference type="Proteomes" id="UP001253545"/>
    </source>
</evidence>
<protein>
    <submittedName>
        <fullName evidence="3">Redoxin domain-containing protein</fullName>
    </submittedName>
</protein>
<dbReference type="PROSITE" id="PS51352">
    <property type="entry name" value="THIOREDOXIN_2"/>
    <property type="match status" value="1"/>
</dbReference>
<evidence type="ECO:0000256" key="1">
    <source>
        <dbReference type="SAM" id="SignalP"/>
    </source>
</evidence>
<evidence type="ECO:0000259" key="2">
    <source>
        <dbReference type="PROSITE" id="PS51352"/>
    </source>
</evidence>
<dbReference type="InterPro" id="IPR036249">
    <property type="entry name" value="Thioredoxin-like_sf"/>
</dbReference>
<dbReference type="SUPFAM" id="SSF52833">
    <property type="entry name" value="Thioredoxin-like"/>
    <property type="match status" value="1"/>
</dbReference>
<dbReference type="InterPro" id="IPR013766">
    <property type="entry name" value="Thioredoxin_domain"/>
</dbReference>
<dbReference type="InterPro" id="IPR000866">
    <property type="entry name" value="AhpC/TSA"/>
</dbReference>
<dbReference type="Proteomes" id="UP001253545">
    <property type="component" value="Unassembled WGS sequence"/>
</dbReference>
<dbReference type="PANTHER" id="PTHR43640">
    <property type="entry name" value="OS07G0260300 PROTEIN"/>
    <property type="match status" value="1"/>
</dbReference>
<feature type="signal peptide" evidence="1">
    <location>
        <begin position="1"/>
        <end position="40"/>
    </location>
</feature>
<sequence>MIKLIQTKQNKFSAKWLSKLAMGAAMCLGLSFGLSSAANAGIKIGEPAPEFTLTNSMGETVSLNDYKGKHVVLEWTNHQCPYVVKHYDSDNMQSLQRKYTDKDVVWLSIISSAPGKQGYVKADEANQLTESRKADPNHVLFDPEGDVGKAYTAKTTPHMYIINPEGILEYAGGIDSIKSANPKDIPKAVNYVDVGLSALLAGQSIEKTLTPPYGCSIKYKS</sequence>
<keyword evidence="1" id="KW-0732">Signal</keyword>
<reference evidence="3 4" key="1">
    <citation type="submission" date="2023-09" db="EMBL/GenBank/DDBJ databases">
        <authorList>
            <person name="Rey-Velasco X."/>
        </authorList>
    </citation>
    <scope>NUCLEOTIDE SEQUENCE [LARGE SCALE GENOMIC DNA]</scope>
    <source>
        <strain evidence="3 4">P117</strain>
    </source>
</reference>
<evidence type="ECO:0000313" key="3">
    <source>
        <dbReference type="EMBL" id="MDT0594893.1"/>
    </source>
</evidence>
<comment type="caution">
    <text evidence="3">The sequence shown here is derived from an EMBL/GenBank/DDBJ whole genome shotgun (WGS) entry which is preliminary data.</text>
</comment>
<feature type="domain" description="Thioredoxin" evidence="2">
    <location>
        <begin position="42"/>
        <end position="194"/>
    </location>
</feature>
<organism evidence="3 4">
    <name type="scientific">Glaciecola petra</name>
    <dbReference type="NCBI Taxonomy" id="3075602"/>
    <lineage>
        <taxon>Bacteria</taxon>
        <taxon>Pseudomonadati</taxon>
        <taxon>Pseudomonadota</taxon>
        <taxon>Gammaproteobacteria</taxon>
        <taxon>Alteromonadales</taxon>
        <taxon>Alteromonadaceae</taxon>
        <taxon>Glaciecola</taxon>
    </lineage>
</organism>
<name>A0ABU2ZS90_9ALTE</name>
<dbReference type="Gene3D" id="3.40.30.10">
    <property type="entry name" value="Glutaredoxin"/>
    <property type="match status" value="1"/>
</dbReference>
<dbReference type="RefSeq" id="WP_311368413.1">
    <property type="nucleotide sequence ID" value="NZ_JAVRHX010000002.1"/>
</dbReference>
<accession>A0ABU2ZS90</accession>
<gene>
    <name evidence="3" type="ORF">RM552_08585</name>
</gene>
<proteinExistence type="predicted"/>
<dbReference type="PANTHER" id="PTHR43640:SF1">
    <property type="entry name" value="THIOREDOXIN-DEPENDENT PEROXIREDOXIN"/>
    <property type="match status" value="1"/>
</dbReference>